<feature type="domain" description="Response regulatory" evidence="3">
    <location>
        <begin position="2"/>
        <end position="119"/>
    </location>
</feature>
<reference evidence="5" key="1">
    <citation type="submission" date="2015-11" db="EMBL/GenBank/DDBJ databases">
        <authorList>
            <person name="Varghese N."/>
        </authorList>
    </citation>
    <scope>NUCLEOTIDE SEQUENCE [LARGE SCALE GENOMIC DNA]</scope>
    <source>
        <strain evidence="5">JGI-23</strain>
    </source>
</reference>
<dbReference type="EMBL" id="CZVW01000011">
    <property type="protein sequence ID" value="CUT02088.1"/>
    <property type="molecule type" value="Genomic_DNA"/>
</dbReference>
<gene>
    <name evidence="4" type="ORF">JGI23_01178</name>
</gene>
<proteinExistence type="predicted"/>
<evidence type="ECO:0000256" key="2">
    <source>
        <dbReference type="PROSITE-ProRule" id="PRU00169"/>
    </source>
</evidence>
<dbReference type="InterPro" id="IPR011006">
    <property type="entry name" value="CheY-like_superfamily"/>
</dbReference>
<dbReference type="PROSITE" id="PS50110">
    <property type="entry name" value="RESPONSE_REGULATORY"/>
    <property type="match status" value="1"/>
</dbReference>
<dbReference type="OrthoDB" id="9812260at2"/>
<dbReference type="Pfam" id="PF00072">
    <property type="entry name" value="Response_reg"/>
    <property type="match status" value="1"/>
</dbReference>
<protein>
    <submittedName>
        <fullName evidence="4">Response regulator receiver domain-containing protein</fullName>
    </submittedName>
</protein>
<evidence type="ECO:0000256" key="1">
    <source>
        <dbReference type="ARBA" id="ARBA00022553"/>
    </source>
</evidence>
<dbReference type="InterPro" id="IPR036890">
    <property type="entry name" value="HATPase_C_sf"/>
</dbReference>
<evidence type="ECO:0000313" key="5">
    <source>
        <dbReference type="Proteomes" id="UP000199197"/>
    </source>
</evidence>
<dbReference type="PANTHER" id="PTHR44591:SF3">
    <property type="entry name" value="RESPONSE REGULATORY DOMAIN-CONTAINING PROTEIN"/>
    <property type="match status" value="1"/>
</dbReference>
<dbReference type="RefSeq" id="WP_159421123.1">
    <property type="nucleotide sequence ID" value="NZ_CZVW01000011.1"/>
</dbReference>
<organism evidence="4 5">
    <name type="scientific">Candidatus Chryseopegocella kryptomonas</name>
    <dbReference type="NCBI Taxonomy" id="1633643"/>
    <lineage>
        <taxon>Bacteria</taxon>
        <taxon>Pseudomonadati</taxon>
        <taxon>Candidatus Kryptoniota</taxon>
        <taxon>Candidatus Chryseopegocella</taxon>
    </lineage>
</organism>
<feature type="modified residue" description="4-aspartylphosphate" evidence="2">
    <location>
        <position position="51"/>
    </location>
</feature>
<evidence type="ECO:0000259" key="3">
    <source>
        <dbReference type="PROSITE" id="PS50110"/>
    </source>
</evidence>
<dbReference type="SMART" id="SM00448">
    <property type="entry name" value="REC"/>
    <property type="match status" value="1"/>
</dbReference>
<sequence>MTILVVDDEKELRNTLKNALESEGYDVITAENGLSGILMAQEKKPDLILLDISMPVMDGFTALFKLKQNPSTKDIPVIILRGQYVDEKILGRVLNFGAVDFFYKPIKFTELISRVRSVLRLRSLEIETKKIELMTEKFFIGEIKKIFTSVKDVMEFLIGDERIGDEIKVLLLENYKKIKNVFELADYFLKLSDISAGVEQLKIENFDFNLLVKDVVEGIKKKFDAIDFELIFARDSLVKGDQEWLRTGFSVLFEAMAEAMNYKGKINISEVVRAGSDGKYLFVTVRDEAKKLPSEVAKFLFNPYLISGYEFKPDYNLMAMKIFQKVIELNGGSIVVEPSEQETGNKFIIRLHAV</sequence>
<dbReference type="Gene3D" id="3.30.565.10">
    <property type="entry name" value="Histidine kinase-like ATPase, C-terminal domain"/>
    <property type="match status" value="1"/>
</dbReference>
<keyword evidence="1 2" id="KW-0597">Phosphoprotein</keyword>
<dbReference type="GO" id="GO:0000160">
    <property type="term" value="P:phosphorelay signal transduction system"/>
    <property type="evidence" value="ECO:0007669"/>
    <property type="project" value="InterPro"/>
</dbReference>
<keyword evidence="5" id="KW-1185">Reference proteome</keyword>
<dbReference type="InterPro" id="IPR050595">
    <property type="entry name" value="Bact_response_regulator"/>
</dbReference>
<dbReference type="SUPFAM" id="SSF52172">
    <property type="entry name" value="CheY-like"/>
    <property type="match status" value="1"/>
</dbReference>
<dbReference type="AlphaFoldDB" id="A0A0P1N0Y2"/>
<dbReference type="Proteomes" id="UP000199197">
    <property type="component" value="Unassembled WGS sequence"/>
</dbReference>
<dbReference type="PANTHER" id="PTHR44591">
    <property type="entry name" value="STRESS RESPONSE REGULATOR PROTEIN 1"/>
    <property type="match status" value="1"/>
</dbReference>
<dbReference type="SUPFAM" id="SSF55874">
    <property type="entry name" value="ATPase domain of HSP90 chaperone/DNA topoisomerase II/histidine kinase"/>
    <property type="match status" value="1"/>
</dbReference>
<accession>A0A0P1N0Y2</accession>
<name>A0A0P1N0Y2_9BACT</name>
<dbReference type="InterPro" id="IPR001789">
    <property type="entry name" value="Sig_transdc_resp-reg_receiver"/>
</dbReference>
<dbReference type="Gene3D" id="3.40.50.2300">
    <property type="match status" value="1"/>
</dbReference>
<evidence type="ECO:0000313" key="4">
    <source>
        <dbReference type="EMBL" id="CUT02088.1"/>
    </source>
</evidence>